<evidence type="ECO:0000313" key="2">
    <source>
        <dbReference type="Proteomes" id="UP000050795"/>
    </source>
</evidence>
<proteinExistence type="predicted"/>
<dbReference type="AlphaFoldDB" id="A0AA85IS06"/>
<name>A0AA85IS06_TRIRE</name>
<evidence type="ECO:0000259" key="1">
    <source>
        <dbReference type="Pfam" id="PF25805"/>
    </source>
</evidence>
<dbReference type="PANTHER" id="PTHR21074">
    <property type="entry name" value="IQ AND UBIQUITIN-LIKE DOMAIN-CONTAINING PROTEIN"/>
    <property type="match status" value="1"/>
</dbReference>
<reference evidence="3" key="2">
    <citation type="submission" date="2023-11" db="UniProtKB">
        <authorList>
            <consortium name="WormBaseParasite"/>
        </authorList>
    </citation>
    <scope>IDENTIFICATION</scope>
</reference>
<dbReference type="GO" id="GO:0031514">
    <property type="term" value="C:motile cilium"/>
    <property type="evidence" value="ECO:0007669"/>
    <property type="project" value="TreeGrafter"/>
</dbReference>
<dbReference type="GO" id="GO:0001669">
    <property type="term" value="C:acrosomal vesicle"/>
    <property type="evidence" value="ECO:0007669"/>
    <property type="project" value="TreeGrafter"/>
</dbReference>
<dbReference type="PANTHER" id="PTHR21074:SF0">
    <property type="entry name" value="IQ AND UBIQUITIN-LIKE DOMAIN-CONTAINING PROTEIN"/>
    <property type="match status" value="1"/>
</dbReference>
<keyword evidence="2" id="KW-1185">Reference proteome</keyword>
<organism evidence="2 3">
    <name type="scientific">Trichobilharzia regenti</name>
    <name type="common">Nasal bird schistosome</name>
    <dbReference type="NCBI Taxonomy" id="157069"/>
    <lineage>
        <taxon>Eukaryota</taxon>
        <taxon>Metazoa</taxon>
        <taxon>Spiralia</taxon>
        <taxon>Lophotrochozoa</taxon>
        <taxon>Platyhelminthes</taxon>
        <taxon>Trematoda</taxon>
        <taxon>Digenea</taxon>
        <taxon>Strigeidida</taxon>
        <taxon>Schistosomatoidea</taxon>
        <taxon>Schistosomatidae</taxon>
        <taxon>Trichobilharzia</taxon>
    </lineage>
</organism>
<feature type="domain" description="IQ motif and ubiquitin-like" evidence="1">
    <location>
        <begin position="149"/>
        <end position="286"/>
    </location>
</feature>
<sequence length="577" mass="67091">MPGFFVSNSQDRVKTPGPYESADEYLARVLQKIIIIQKYIRRWLAKKRVARLKKMRDDYLAWEEAKAQEYKDEIARRMAHDFERRLHPKTAADFDRLYNALEAWRREEVQKIEEQNLTQAEKKAALALILNEEAELITAITRHQICITKKNAEKIRSHCLKKAAAPHRWTSAIDGRMIEVATAETNRAKELLDIYESLSLESLTQNERLDILLTLKQTVTPYNMKLSREIVGLVDREAELIMRGVPCEQLSGLRQRIRNRFIQFAKLPQVNPEVGKYLAVPTNTQEGDVPSLVQDIQYCVSCGRYLKKKFFPLSARANSLVPCESCRRNDNRGRNRLDLEPYQYILLELRENESRLVEKMKKIAKDNAREAELQRLERGESPQPDTDIIINGDDDGGVSINPLPFLINKEDIRFIIDQIWENRSVLSGWTDLFDLTLTRWKINEPWSPWNTIVVTREEAEIHANLGKLKVEDIYADPLINLVNQRLIMGKNEFLRLYSNGNKMAEEILIHTKRMQNPENTSQWLKEKRQKLPPLMNIPQSQIIKSHAPTYQPPNTLLPVIKGERRWSSLTKDNSCTT</sequence>
<evidence type="ECO:0000313" key="3">
    <source>
        <dbReference type="WBParaSite" id="TREG1_103840.1"/>
    </source>
</evidence>
<protein>
    <recommendedName>
        <fullName evidence="1">IQ motif and ubiquitin-like domain-containing protein</fullName>
    </recommendedName>
</protein>
<dbReference type="GO" id="GO:0030317">
    <property type="term" value="P:flagellated sperm motility"/>
    <property type="evidence" value="ECO:0007669"/>
    <property type="project" value="TreeGrafter"/>
</dbReference>
<dbReference type="WBParaSite" id="TREG1_103840.1">
    <property type="protein sequence ID" value="TREG1_103840.1"/>
    <property type="gene ID" value="TREG1_103840"/>
</dbReference>
<accession>A0AA85IS06</accession>
<dbReference type="Proteomes" id="UP000050795">
    <property type="component" value="Unassembled WGS sequence"/>
</dbReference>
<dbReference type="InterPro" id="IPR037695">
    <property type="entry name" value="IQUB"/>
</dbReference>
<dbReference type="InterPro" id="IPR057887">
    <property type="entry name" value="IQUB_helical"/>
</dbReference>
<reference evidence="2" key="1">
    <citation type="submission" date="2022-06" db="EMBL/GenBank/DDBJ databases">
        <authorList>
            <person name="Berger JAMES D."/>
            <person name="Berger JAMES D."/>
        </authorList>
    </citation>
    <scope>NUCLEOTIDE SEQUENCE [LARGE SCALE GENOMIC DNA]</scope>
</reference>
<dbReference type="Pfam" id="PF25805">
    <property type="entry name" value="IQUB"/>
    <property type="match status" value="1"/>
</dbReference>
<dbReference type="GO" id="GO:0060271">
    <property type="term" value="P:cilium assembly"/>
    <property type="evidence" value="ECO:0007669"/>
    <property type="project" value="TreeGrafter"/>
</dbReference>
<dbReference type="PROSITE" id="PS50096">
    <property type="entry name" value="IQ"/>
    <property type="match status" value="1"/>
</dbReference>